<accession>A0A813NH40</accession>
<feature type="domain" description="DUF4781" evidence="1">
    <location>
        <begin position="97"/>
        <end position="171"/>
    </location>
</feature>
<dbReference type="Proteomes" id="UP000663879">
    <property type="component" value="Unassembled WGS sequence"/>
</dbReference>
<name>A0A813NH40_9BILA</name>
<evidence type="ECO:0000259" key="1">
    <source>
        <dbReference type="Pfam" id="PF16013"/>
    </source>
</evidence>
<dbReference type="OrthoDB" id="6512497at2759"/>
<dbReference type="InterPro" id="IPR031962">
    <property type="entry name" value="DUF4781"/>
</dbReference>
<dbReference type="Pfam" id="PF16013">
    <property type="entry name" value="DUF4781"/>
    <property type="match status" value="1"/>
</dbReference>
<keyword evidence="3" id="KW-1185">Reference proteome</keyword>
<reference evidence="2" key="1">
    <citation type="submission" date="2021-02" db="EMBL/GenBank/DDBJ databases">
        <authorList>
            <person name="Nowell W R."/>
        </authorList>
    </citation>
    <scope>NUCLEOTIDE SEQUENCE</scope>
    <source>
        <strain evidence="2">Ploen Becks lab</strain>
    </source>
</reference>
<dbReference type="PANTHER" id="PTHR21115:SF0">
    <property type="entry name" value="GH06117P-RELATED"/>
    <property type="match status" value="1"/>
</dbReference>
<protein>
    <recommendedName>
        <fullName evidence="1">DUF4781 domain-containing protein</fullName>
    </recommendedName>
</protein>
<sequence length="176" mass="20876">MDLVKWKENAKVSQQNFSNLLNDRVWEQYDSKNEKNLIWNKIAFVICGCKEVYADEEKKIIDELLEKCVKYGKKGDYIYIAFLFVCAYKNSDEGIQIPLIRVMKDDGKQSVDSYFIDHFGRVYFDWSNFLEENVLDGWWICVPKNGLYSVTEEVEIEFYNQTDKGKILKEVDKHCF</sequence>
<organism evidence="2 3">
    <name type="scientific">Brachionus calyciflorus</name>
    <dbReference type="NCBI Taxonomy" id="104777"/>
    <lineage>
        <taxon>Eukaryota</taxon>
        <taxon>Metazoa</taxon>
        <taxon>Spiralia</taxon>
        <taxon>Gnathifera</taxon>
        <taxon>Rotifera</taxon>
        <taxon>Eurotatoria</taxon>
        <taxon>Monogononta</taxon>
        <taxon>Pseudotrocha</taxon>
        <taxon>Ploima</taxon>
        <taxon>Brachionidae</taxon>
        <taxon>Brachionus</taxon>
    </lineage>
</organism>
<evidence type="ECO:0000313" key="2">
    <source>
        <dbReference type="EMBL" id="CAF0733362.1"/>
    </source>
</evidence>
<gene>
    <name evidence="2" type="ORF">OXX778_LOCUS2980</name>
</gene>
<dbReference type="AlphaFoldDB" id="A0A813NH40"/>
<dbReference type="EMBL" id="CAJNOC010000250">
    <property type="protein sequence ID" value="CAF0733362.1"/>
    <property type="molecule type" value="Genomic_DNA"/>
</dbReference>
<evidence type="ECO:0000313" key="3">
    <source>
        <dbReference type="Proteomes" id="UP000663879"/>
    </source>
</evidence>
<dbReference type="PANTHER" id="PTHR21115">
    <property type="entry name" value="GH06117P-RELATED"/>
    <property type="match status" value="1"/>
</dbReference>
<proteinExistence type="predicted"/>
<comment type="caution">
    <text evidence="2">The sequence shown here is derived from an EMBL/GenBank/DDBJ whole genome shotgun (WGS) entry which is preliminary data.</text>
</comment>